<feature type="active site" description="Charge relay system" evidence="6">
    <location>
        <position position="153"/>
    </location>
</feature>
<dbReference type="Pfam" id="PF05922">
    <property type="entry name" value="Inhibitor_I9"/>
    <property type="match status" value="1"/>
</dbReference>
<dbReference type="PROSITE" id="PS00138">
    <property type="entry name" value="SUBTILASE_SER"/>
    <property type="match status" value="1"/>
</dbReference>
<comment type="caution">
    <text evidence="9">The sequence shown here is derived from an EMBL/GenBank/DDBJ whole genome shotgun (WGS) entry which is preliminary data.</text>
</comment>
<dbReference type="InterPro" id="IPR050131">
    <property type="entry name" value="Peptidase_S8_subtilisin-like"/>
</dbReference>
<protein>
    <submittedName>
        <fullName evidence="9">Subtilisin-like protein</fullName>
    </submittedName>
</protein>
<evidence type="ECO:0000256" key="5">
    <source>
        <dbReference type="ARBA" id="ARBA00022825"/>
    </source>
</evidence>
<dbReference type="InterPro" id="IPR015500">
    <property type="entry name" value="Peptidase_S8_subtilisin-rel"/>
</dbReference>
<keyword evidence="2 6" id="KW-0645">Protease</keyword>
<feature type="active site" description="Charge relay system" evidence="6">
    <location>
        <position position="118"/>
    </location>
</feature>
<keyword evidence="5 6" id="KW-0720">Serine protease</keyword>
<dbReference type="InterPro" id="IPR034193">
    <property type="entry name" value="PCSK9_ProteinaseK-like"/>
</dbReference>
<dbReference type="InterPro" id="IPR000209">
    <property type="entry name" value="Peptidase_S8/S53_dom"/>
</dbReference>
<dbReference type="InterPro" id="IPR010259">
    <property type="entry name" value="S8pro/Inhibitor_I9"/>
</dbReference>
<feature type="active site" description="Charge relay system" evidence="6">
    <location>
        <position position="305"/>
    </location>
</feature>
<dbReference type="PROSITE" id="PS51892">
    <property type="entry name" value="SUBTILASE"/>
    <property type="match status" value="1"/>
</dbReference>
<evidence type="ECO:0000259" key="7">
    <source>
        <dbReference type="Pfam" id="PF00082"/>
    </source>
</evidence>
<evidence type="ECO:0000259" key="8">
    <source>
        <dbReference type="Pfam" id="PF05922"/>
    </source>
</evidence>
<evidence type="ECO:0000313" key="10">
    <source>
        <dbReference type="Proteomes" id="UP000799439"/>
    </source>
</evidence>
<dbReference type="Proteomes" id="UP000799439">
    <property type="component" value="Unassembled WGS sequence"/>
</dbReference>
<dbReference type="PANTHER" id="PTHR43806">
    <property type="entry name" value="PEPTIDASE S8"/>
    <property type="match status" value="1"/>
</dbReference>
<dbReference type="OrthoDB" id="206201at2759"/>
<organism evidence="9 10">
    <name type="scientific">Myriangium duriaei CBS 260.36</name>
    <dbReference type="NCBI Taxonomy" id="1168546"/>
    <lineage>
        <taxon>Eukaryota</taxon>
        <taxon>Fungi</taxon>
        <taxon>Dikarya</taxon>
        <taxon>Ascomycota</taxon>
        <taxon>Pezizomycotina</taxon>
        <taxon>Dothideomycetes</taxon>
        <taxon>Dothideomycetidae</taxon>
        <taxon>Myriangiales</taxon>
        <taxon>Myriangiaceae</taxon>
        <taxon>Myriangium</taxon>
    </lineage>
</organism>
<comment type="similarity">
    <text evidence="1 6">Belongs to the peptidase S8 family.</text>
</comment>
<dbReference type="GO" id="GO:0004252">
    <property type="term" value="F:serine-type endopeptidase activity"/>
    <property type="evidence" value="ECO:0007669"/>
    <property type="project" value="UniProtKB-UniRule"/>
</dbReference>
<name>A0A9P4MI79_9PEZI</name>
<evidence type="ECO:0000256" key="1">
    <source>
        <dbReference type="ARBA" id="ARBA00011073"/>
    </source>
</evidence>
<reference evidence="9" key="1">
    <citation type="journal article" date="2020" name="Stud. Mycol.">
        <title>101 Dothideomycetes genomes: a test case for predicting lifestyles and emergence of pathogens.</title>
        <authorList>
            <person name="Haridas S."/>
            <person name="Albert R."/>
            <person name="Binder M."/>
            <person name="Bloem J."/>
            <person name="Labutti K."/>
            <person name="Salamov A."/>
            <person name="Andreopoulos B."/>
            <person name="Baker S."/>
            <person name="Barry K."/>
            <person name="Bills G."/>
            <person name="Bluhm B."/>
            <person name="Cannon C."/>
            <person name="Castanera R."/>
            <person name="Culley D."/>
            <person name="Daum C."/>
            <person name="Ezra D."/>
            <person name="Gonzalez J."/>
            <person name="Henrissat B."/>
            <person name="Kuo A."/>
            <person name="Liang C."/>
            <person name="Lipzen A."/>
            <person name="Lutzoni F."/>
            <person name="Magnuson J."/>
            <person name="Mondo S."/>
            <person name="Nolan M."/>
            <person name="Ohm R."/>
            <person name="Pangilinan J."/>
            <person name="Park H.-J."/>
            <person name="Ramirez L."/>
            <person name="Alfaro M."/>
            <person name="Sun H."/>
            <person name="Tritt A."/>
            <person name="Yoshinaga Y."/>
            <person name="Zwiers L.-H."/>
            <person name="Turgeon B."/>
            <person name="Goodwin S."/>
            <person name="Spatafora J."/>
            <person name="Crous P."/>
            <person name="Grigoriev I."/>
        </authorList>
    </citation>
    <scope>NUCLEOTIDE SEQUENCE</scope>
    <source>
        <strain evidence="9">CBS 260.36</strain>
    </source>
</reference>
<dbReference type="CDD" id="cd04077">
    <property type="entry name" value="Peptidases_S8_PCSK9_ProteinaseK_like"/>
    <property type="match status" value="1"/>
</dbReference>
<sequence>MAEHLIHVRSLHSEALARRNDGKIFDGVTHEYNVSEFQGYGGHFEAFVIEQLRTHQDVAAIEPDQHWTFDGVPANPGPMVQANAAWHLSQISHRELGTGNEGYVYNTEAHGTFAYIIDGGITPEHQEFSARNGRARSGFDIVKGGNGQDLHGHGTHVAALIGGKTFGVAKDATLISVKVFEGAECTTRRFLKGYEYATKSIRGTKSQAHSVINVSIGGGWSWAMNRAVTAASKKGITTVVSAGNSNKKTCWTKNAIVVGAADATRRRAKFSNFGSSVALFAPGVNIRSAWTGYGNDRTLTISGTSQAAPLVAGVILTLKATQHLPDHKSTRDALLKLATPNVVGDANGSPNLFLYNGSGR</sequence>
<dbReference type="InterPro" id="IPR023828">
    <property type="entry name" value="Peptidase_S8_Ser-AS"/>
</dbReference>
<dbReference type="PANTHER" id="PTHR43806:SF11">
    <property type="entry name" value="CEREVISIN-RELATED"/>
    <property type="match status" value="1"/>
</dbReference>
<evidence type="ECO:0000256" key="3">
    <source>
        <dbReference type="ARBA" id="ARBA00022729"/>
    </source>
</evidence>
<dbReference type="AlphaFoldDB" id="A0A9P4MI79"/>
<dbReference type="PRINTS" id="PR00723">
    <property type="entry name" value="SUBTILISIN"/>
</dbReference>
<evidence type="ECO:0000256" key="2">
    <source>
        <dbReference type="ARBA" id="ARBA00022670"/>
    </source>
</evidence>
<dbReference type="InterPro" id="IPR036852">
    <property type="entry name" value="Peptidase_S8/S53_dom_sf"/>
</dbReference>
<evidence type="ECO:0000256" key="4">
    <source>
        <dbReference type="ARBA" id="ARBA00022801"/>
    </source>
</evidence>
<dbReference type="SUPFAM" id="SSF52743">
    <property type="entry name" value="Subtilisin-like"/>
    <property type="match status" value="1"/>
</dbReference>
<feature type="domain" description="Inhibitor I9" evidence="8">
    <location>
        <begin position="7"/>
        <end position="68"/>
    </location>
</feature>
<feature type="domain" description="Peptidase S8/S53" evidence="7">
    <location>
        <begin position="116"/>
        <end position="339"/>
    </location>
</feature>
<keyword evidence="10" id="KW-1185">Reference proteome</keyword>
<dbReference type="GO" id="GO:0006508">
    <property type="term" value="P:proteolysis"/>
    <property type="evidence" value="ECO:0007669"/>
    <property type="project" value="UniProtKB-KW"/>
</dbReference>
<keyword evidence="4 6" id="KW-0378">Hydrolase</keyword>
<accession>A0A9P4MI79</accession>
<evidence type="ECO:0000313" key="9">
    <source>
        <dbReference type="EMBL" id="KAF2154002.1"/>
    </source>
</evidence>
<gene>
    <name evidence="9" type="ORF">K461DRAFT_239415</name>
</gene>
<dbReference type="Gene3D" id="3.40.50.200">
    <property type="entry name" value="Peptidase S8/S53 domain"/>
    <property type="match status" value="1"/>
</dbReference>
<dbReference type="Pfam" id="PF00082">
    <property type="entry name" value="Peptidase_S8"/>
    <property type="match status" value="1"/>
</dbReference>
<evidence type="ECO:0000256" key="6">
    <source>
        <dbReference type="PROSITE-ProRule" id="PRU01240"/>
    </source>
</evidence>
<proteinExistence type="inferred from homology"/>
<keyword evidence="3" id="KW-0732">Signal</keyword>
<dbReference type="EMBL" id="ML996084">
    <property type="protein sequence ID" value="KAF2154002.1"/>
    <property type="molecule type" value="Genomic_DNA"/>
</dbReference>